<accession>A0ABX7PW66</accession>
<gene>
    <name evidence="1" type="ORF">EM20IM_00545</name>
</gene>
<evidence type="ECO:0000313" key="2">
    <source>
        <dbReference type="Proteomes" id="UP000663088"/>
    </source>
</evidence>
<dbReference type="InterPro" id="IPR021074">
    <property type="entry name" value="Formate_DH_dsu"/>
</dbReference>
<name>A0ABX7PW66_9BACT</name>
<dbReference type="Pfam" id="PF11390">
    <property type="entry name" value="FdsD"/>
    <property type="match status" value="1"/>
</dbReference>
<evidence type="ECO:0000313" key="1">
    <source>
        <dbReference type="EMBL" id="QSR86896.1"/>
    </source>
</evidence>
<sequence>MGLKGMKTMYKDLVFMANQIGDFYKNYPTNEEAIEGITSHLQKFWSPVMRQRIISYVEENGGIDLSPLVREAILKLKRCS</sequence>
<reference evidence="1 2" key="1">
    <citation type="submission" date="2020-12" db="EMBL/GenBank/DDBJ databases">
        <authorList>
            <person name="Awala S.I."/>
            <person name="Gwak J.-H."/>
            <person name="Kim S.-J."/>
            <person name="Rhee S.-K."/>
        </authorList>
    </citation>
    <scope>NUCLEOTIDE SEQUENCE [LARGE SCALE GENOMIC DNA]</scope>
    <source>
        <strain evidence="1 2">IT5</strain>
    </source>
</reference>
<keyword evidence="2" id="KW-1185">Reference proteome</keyword>
<dbReference type="EMBL" id="CP065956">
    <property type="protein sequence ID" value="QSR86896.1"/>
    <property type="molecule type" value="Genomic_DNA"/>
</dbReference>
<proteinExistence type="predicted"/>
<dbReference type="Proteomes" id="UP000663088">
    <property type="component" value="Chromosome"/>
</dbReference>
<organism evidence="1 2">
    <name type="scientific">Candidatus Methylacidiphilum infernorum</name>
    <dbReference type="NCBI Taxonomy" id="511746"/>
    <lineage>
        <taxon>Bacteria</taxon>
        <taxon>Pseudomonadati</taxon>
        <taxon>Verrucomicrobiota</taxon>
        <taxon>Methylacidiphilae</taxon>
        <taxon>Methylacidiphilales</taxon>
        <taxon>Methylacidiphilaceae</taxon>
        <taxon>Methylacidiphilum (ex Ratnadevi et al. 2023)</taxon>
    </lineage>
</organism>
<protein>
    <submittedName>
        <fullName evidence="1">Formate dehydrogenase subunit delta</fullName>
    </submittedName>
</protein>